<protein>
    <recommendedName>
        <fullName evidence="3">Zinc ribbon domain-containing protein</fullName>
    </recommendedName>
</protein>
<evidence type="ECO:0000313" key="2">
    <source>
        <dbReference type="Proteomes" id="UP000620382"/>
    </source>
</evidence>
<proteinExistence type="predicted"/>
<comment type="caution">
    <text evidence="1">The sequence shown here is derived from an EMBL/GenBank/DDBJ whole genome shotgun (WGS) entry which is preliminary data.</text>
</comment>
<dbReference type="RefSeq" id="WP_092230830.1">
    <property type="nucleotide sequence ID" value="NZ_JAENSR010000015.1"/>
</dbReference>
<reference evidence="1 2" key="1">
    <citation type="submission" date="2021-01" db="EMBL/GenBank/DDBJ databases">
        <title>Antibiotic resistance and phylogeny of Pseudomonas spp. isolated over three decades from chicken meat in the Norwegian food chain.</title>
        <authorList>
            <person name="Moen B."/>
        </authorList>
    </citation>
    <scope>NUCLEOTIDE SEQUENCE [LARGE SCALE GENOMIC DNA]</scope>
    <source>
        <strain evidence="1 2">MF6766</strain>
    </source>
</reference>
<name>A0ABS1H1B4_9PSED</name>
<accession>A0ABS1H1B4</accession>
<organism evidence="1 2">
    <name type="scientific">Pseudomonas haemolytica</name>
    <dbReference type="NCBI Taxonomy" id="2600065"/>
    <lineage>
        <taxon>Bacteria</taxon>
        <taxon>Pseudomonadati</taxon>
        <taxon>Pseudomonadota</taxon>
        <taxon>Gammaproteobacteria</taxon>
        <taxon>Pseudomonadales</taxon>
        <taxon>Pseudomonadaceae</taxon>
        <taxon>Pseudomonas</taxon>
    </lineage>
</organism>
<sequence>MTVYTCPACNELFHKNYLSGTFPGGKEKEDIDCPSCGHTVATEMTSAVLGTKALTADEKTAYLASATKSRT</sequence>
<dbReference type="Proteomes" id="UP000620382">
    <property type="component" value="Unassembled WGS sequence"/>
</dbReference>
<gene>
    <name evidence="1" type="ORF">JJD71_28690</name>
</gene>
<keyword evidence="2" id="KW-1185">Reference proteome</keyword>
<evidence type="ECO:0000313" key="1">
    <source>
        <dbReference type="EMBL" id="MBK3463045.1"/>
    </source>
</evidence>
<dbReference type="GeneID" id="55537541"/>
<dbReference type="EMBL" id="JAENSR010000015">
    <property type="protein sequence ID" value="MBK3463045.1"/>
    <property type="molecule type" value="Genomic_DNA"/>
</dbReference>
<evidence type="ECO:0008006" key="3">
    <source>
        <dbReference type="Google" id="ProtNLM"/>
    </source>
</evidence>